<evidence type="ECO:0000313" key="3">
    <source>
        <dbReference type="Proteomes" id="UP000749559"/>
    </source>
</evidence>
<dbReference type="Proteomes" id="UP000749559">
    <property type="component" value="Unassembled WGS sequence"/>
</dbReference>
<name>A0A8J1XGE8_OWEFU</name>
<evidence type="ECO:0000313" key="2">
    <source>
        <dbReference type="EMBL" id="CAH1784344.1"/>
    </source>
</evidence>
<feature type="compositionally biased region" description="Polar residues" evidence="1">
    <location>
        <begin position="174"/>
        <end position="197"/>
    </location>
</feature>
<organism evidence="2 3">
    <name type="scientific">Owenia fusiformis</name>
    <name type="common">Polychaete worm</name>
    <dbReference type="NCBI Taxonomy" id="6347"/>
    <lineage>
        <taxon>Eukaryota</taxon>
        <taxon>Metazoa</taxon>
        <taxon>Spiralia</taxon>
        <taxon>Lophotrochozoa</taxon>
        <taxon>Annelida</taxon>
        <taxon>Polychaeta</taxon>
        <taxon>Sedentaria</taxon>
        <taxon>Canalipalpata</taxon>
        <taxon>Sabellida</taxon>
        <taxon>Oweniida</taxon>
        <taxon>Oweniidae</taxon>
        <taxon>Owenia</taxon>
    </lineage>
</organism>
<accession>A0A8J1XGE8</accession>
<reference evidence="2" key="1">
    <citation type="submission" date="2022-03" db="EMBL/GenBank/DDBJ databases">
        <authorList>
            <person name="Martin C."/>
        </authorList>
    </citation>
    <scope>NUCLEOTIDE SEQUENCE</scope>
</reference>
<dbReference type="OrthoDB" id="6160725at2759"/>
<proteinExistence type="predicted"/>
<gene>
    <name evidence="2" type="ORF">OFUS_LOCUS10558</name>
</gene>
<feature type="non-terminal residue" evidence="2">
    <location>
        <position position="304"/>
    </location>
</feature>
<dbReference type="AlphaFoldDB" id="A0A8J1XGE8"/>
<sequence>SRKAKMDRHFLAVLPVRGIGSKTDKNVQFYEQTRWCRRKNGMDKHKMDMYATEIDKCSEIISKIEIDHSLTTPKISRAKTMPSISTNYDITKQGFKRRKSVCFGATYNVDENVVRPATQESQNSSIEIDIQTGKRIKTKRINANDLCQILKSRGLGDPRKRTKNHEVVGMVQRATTSTPSLSRSKSVMMASSTTKSRYSMEKLKGQARIQQGHANERANAFCEQMSGKQIRTVSANVRTRFPIPGRVGQFLSVTGYDGKDFEDVQHMPNDEEQESKEEIDEIDEEFRDRILQWISSCKSARQSK</sequence>
<dbReference type="EMBL" id="CAIIXF020000005">
    <property type="protein sequence ID" value="CAH1784344.1"/>
    <property type="molecule type" value="Genomic_DNA"/>
</dbReference>
<feature type="region of interest" description="Disordered" evidence="1">
    <location>
        <begin position="174"/>
        <end position="198"/>
    </location>
</feature>
<protein>
    <submittedName>
        <fullName evidence="2">Uncharacterized protein</fullName>
    </submittedName>
</protein>
<comment type="caution">
    <text evidence="2">The sequence shown here is derived from an EMBL/GenBank/DDBJ whole genome shotgun (WGS) entry which is preliminary data.</text>
</comment>
<keyword evidence="3" id="KW-1185">Reference proteome</keyword>
<evidence type="ECO:0000256" key="1">
    <source>
        <dbReference type="SAM" id="MobiDB-lite"/>
    </source>
</evidence>